<sequence length="238" mass="27425">MDNSVDQQAILDLCELWNINEDDDLVAWSQYSQPTVPIQHTSFRPKSVFNPTQSKGPFLTTFYEVVYKDLLDYLQETYRLLSDTKTYEKLKTDPLAKFIEESKTPVTLALGQGILTKLEASFFLKPFFQVPYLYHLPKIHKDPNKPPGRPIVASMNSITTSYSLYIDQFLQPLAQSLPSYINDGTHLIDLLHPYRWESSYLWVSLDVCLLYTSIPHEIGLQAISYYLHSNPLLNPSQI</sequence>
<dbReference type="PANTHER" id="PTHR21301">
    <property type="entry name" value="REVERSE TRANSCRIPTASE"/>
    <property type="match status" value="1"/>
</dbReference>
<feature type="non-terminal residue" evidence="1">
    <location>
        <position position="238"/>
    </location>
</feature>
<keyword evidence="2" id="KW-1185">Reference proteome</keyword>
<evidence type="ECO:0000313" key="1">
    <source>
        <dbReference type="EMBL" id="PIO40266.1"/>
    </source>
</evidence>
<reference evidence="2" key="1">
    <citation type="journal article" date="2017" name="Nat. Commun.">
        <title>The North American bullfrog draft genome provides insight into hormonal regulation of long noncoding RNA.</title>
        <authorList>
            <person name="Hammond S.A."/>
            <person name="Warren R.L."/>
            <person name="Vandervalk B.P."/>
            <person name="Kucuk E."/>
            <person name="Khan H."/>
            <person name="Gibb E.A."/>
            <person name="Pandoh P."/>
            <person name="Kirk H."/>
            <person name="Zhao Y."/>
            <person name="Jones M."/>
            <person name="Mungall A.J."/>
            <person name="Coope R."/>
            <person name="Pleasance S."/>
            <person name="Moore R.A."/>
            <person name="Holt R.A."/>
            <person name="Round J.M."/>
            <person name="Ohora S."/>
            <person name="Walle B.V."/>
            <person name="Veldhoen N."/>
            <person name="Helbing C.C."/>
            <person name="Birol I."/>
        </authorList>
    </citation>
    <scope>NUCLEOTIDE SEQUENCE [LARGE SCALE GENOMIC DNA]</scope>
</reference>
<organism evidence="1 2">
    <name type="scientific">Aquarana catesbeiana</name>
    <name type="common">American bullfrog</name>
    <name type="synonym">Rana catesbeiana</name>
    <dbReference type="NCBI Taxonomy" id="8400"/>
    <lineage>
        <taxon>Eukaryota</taxon>
        <taxon>Metazoa</taxon>
        <taxon>Chordata</taxon>
        <taxon>Craniata</taxon>
        <taxon>Vertebrata</taxon>
        <taxon>Euteleostomi</taxon>
        <taxon>Amphibia</taxon>
        <taxon>Batrachia</taxon>
        <taxon>Anura</taxon>
        <taxon>Neobatrachia</taxon>
        <taxon>Ranoidea</taxon>
        <taxon>Ranidae</taxon>
        <taxon>Aquarana</taxon>
    </lineage>
</organism>
<proteinExistence type="predicted"/>
<protein>
    <recommendedName>
        <fullName evidence="3">Reverse transcriptase domain-containing protein</fullName>
    </recommendedName>
</protein>
<dbReference type="PANTHER" id="PTHR21301:SF13">
    <property type="match status" value="1"/>
</dbReference>
<dbReference type="AlphaFoldDB" id="A0A2G9SJD2"/>
<accession>A0A2G9SJD2</accession>
<name>A0A2G9SJD2_AQUCT</name>
<evidence type="ECO:0000313" key="2">
    <source>
        <dbReference type="Proteomes" id="UP000228934"/>
    </source>
</evidence>
<dbReference type="OrthoDB" id="9909555at2759"/>
<dbReference type="EMBL" id="KV922894">
    <property type="protein sequence ID" value="PIO40266.1"/>
    <property type="molecule type" value="Genomic_DNA"/>
</dbReference>
<gene>
    <name evidence="1" type="ORF">AB205_0075360</name>
</gene>
<dbReference type="Proteomes" id="UP000228934">
    <property type="component" value="Unassembled WGS sequence"/>
</dbReference>
<evidence type="ECO:0008006" key="3">
    <source>
        <dbReference type="Google" id="ProtNLM"/>
    </source>
</evidence>